<evidence type="ECO:0000256" key="1">
    <source>
        <dbReference type="SAM" id="MobiDB-lite"/>
    </source>
</evidence>
<sequence>PVPAEALSKTELVAAGNHVVSEVLLGQMNGFKAVRFAPSEAAQLPDASEPVIHVSKGGDPAGSGGEVLEGHVIEPGAAGKTDAGAAQAGMRPDVRTMVKTATDQALSQSDALVPGLSELDALPEKV</sequence>
<dbReference type="EMBL" id="UOEG01000088">
    <property type="protein sequence ID" value="VAV92264.1"/>
    <property type="molecule type" value="Genomic_DNA"/>
</dbReference>
<evidence type="ECO:0000313" key="2">
    <source>
        <dbReference type="EMBL" id="VAV92264.1"/>
    </source>
</evidence>
<feature type="compositionally biased region" description="Low complexity" evidence="1">
    <location>
        <begin position="76"/>
        <end position="89"/>
    </location>
</feature>
<organism evidence="2">
    <name type="scientific">hydrothermal vent metagenome</name>
    <dbReference type="NCBI Taxonomy" id="652676"/>
    <lineage>
        <taxon>unclassified sequences</taxon>
        <taxon>metagenomes</taxon>
        <taxon>ecological metagenomes</taxon>
    </lineage>
</organism>
<name>A0A3B0RFU8_9ZZZZ</name>
<feature type="region of interest" description="Disordered" evidence="1">
    <location>
        <begin position="44"/>
        <end position="110"/>
    </location>
</feature>
<feature type="non-terminal residue" evidence="2">
    <location>
        <position position="1"/>
    </location>
</feature>
<gene>
    <name evidence="2" type="ORF">MNBD_ALPHA07-221</name>
</gene>
<reference evidence="2" key="1">
    <citation type="submission" date="2018-06" db="EMBL/GenBank/DDBJ databases">
        <authorList>
            <person name="Zhirakovskaya E."/>
        </authorList>
    </citation>
    <scope>NUCLEOTIDE SEQUENCE</scope>
</reference>
<proteinExistence type="predicted"/>
<dbReference type="AlphaFoldDB" id="A0A3B0RFU8"/>
<accession>A0A3B0RFU8</accession>
<feature type="compositionally biased region" description="Polar residues" evidence="1">
    <location>
        <begin position="99"/>
        <end position="110"/>
    </location>
</feature>
<protein>
    <submittedName>
        <fullName evidence="2">Uncharacterized protein</fullName>
    </submittedName>
</protein>